<sequence length="114" mass="13019">MNVYLTDLGFRVLHPQFSDSVLADCGVNYDRSIFLSVNTDESPPVIRFFRMNYTEMAKFSVQAYARGDGPSGSRNAIIHTMRKLDREYNDTALRQMMAVFLSELEANKEVRVNG</sequence>
<name>A0A939DFJ3_9GAMM</name>
<dbReference type="AlphaFoldDB" id="A0A939DFJ3"/>
<organism evidence="1 2">
    <name type="scientific">Parahaliea mediterranea</name>
    <dbReference type="NCBI Taxonomy" id="651086"/>
    <lineage>
        <taxon>Bacteria</taxon>
        <taxon>Pseudomonadati</taxon>
        <taxon>Pseudomonadota</taxon>
        <taxon>Gammaproteobacteria</taxon>
        <taxon>Cellvibrionales</taxon>
        <taxon>Halieaceae</taxon>
        <taxon>Parahaliea</taxon>
    </lineage>
</organism>
<dbReference type="EMBL" id="JAFKCZ010000006">
    <property type="protein sequence ID" value="MBN7796961.1"/>
    <property type="molecule type" value="Genomic_DNA"/>
</dbReference>
<reference evidence="1" key="1">
    <citation type="submission" date="2021-02" db="EMBL/GenBank/DDBJ databases">
        <title>PHA producing bacteria isolated from coastal sediment in Guangdong, Shenzhen.</title>
        <authorList>
            <person name="Zheng W."/>
            <person name="Yu S."/>
            <person name="Huang Y."/>
        </authorList>
    </citation>
    <scope>NUCLEOTIDE SEQUENCE</scope>
    <source>
        <strain evidence="1">TN14-10</strain>
    </source>
</reference>
<dbReference type="Proteomes" id="UP000664303">
    <property type="component" value="Unassembled WGS sequence"/>
</dbReference>
<evidence type="ECO:0000313" key="2">
    <source>
        <dbReference type="Proteomes" id="UP000664303"/>
    </source>
</evidence>
<gene>
    <name evidence="1" type="ORF">JYP50_10180</name>
</gene>
<evidence type="ECO:0000313" key="1">
    <source>
        <dbReference type="EMBL" id="MBN7796961.1"/>
    </source>
</evidence>
<accession>A0A939DFJ3</accession>
<keyword evidence="2" id="KW-1185">Reference proteome</keyword>
<comment type="caution">
    <text evidence="1">The sequence shown here is derived from an EMBL/GenBank/DDBJ whole genome shotgun (WGS) entry which is preliminary data.</text>
</comment>
<dbReference type="RefSeq" id="WP_206560399.1">
    <property type="nucleotide sequence ID" value="NZ_JAFKCZ010000006.1"/>
</dbReference>
<proteinExistence type="predicted"/>
<protein>
    <submittedName>
        <fullName evidence="1">Uncharacterized protein</fullName>
    </submittedName>
</protein>